<keyword evidence="4" id="KW-1015">Disulfide bond</keyword>
<dbReference type="CDD" id="cd02968">
    <property type="entry name" value="SCO"/>
    <property type="match status" value="1"/>
</dbReference>
<keyword evidence="3" id="KW-0479">Metal-binding</keyword>
<dbReference type="GO" id="GO:0046872">
    <property type="term" value="F:metal ion binding"/>
    <property type="evidence" value="ECO:0007669"/>
    <property type="project" value="UniProtKB-KW"/>
</dbReference>
<dbReference type="PANTHER" id="PTHR12151:SF25">
    <property type="entry name" value="LINALOOL DEHYDRATASE_ISOMERASE DOMAIN-CONTAINING PROTEIN"/>
    <property type="match status" value="1"/>
</dbReference>
<keyword evidence="5" id="KW-0812">Transmembrane</keyword>
<feature type="binding site" evidence="3">
    <location>
        <position position="76"/>
    </location>
    <ligand>
        <name>Cu cation</name>
        <dbReference type="ChEBI" id="CHEBI:23378"/>
    </ligand>
</feature>
<keyword evidence="8" id="KW-1185">Reference proteome</keyword>
<feature type="disulfide bond" description="Redox-active" evidence="4">
    <location>
        <begin position="72"/>
        <end position="76"/>
    </location>
</feature>
<name>A0A9X2EE74_9SPHN</name>
<sequence length="195" mass="21133">MMSRIRIVLWAAIAALLIGVGVFFLTQDRETPTSDMVEFGGPFTLVGSDGELFSSSVLDGRPHAIFFGFTNCPDVCPTTLSTLVRLRDQVGGAEAFDIVFITVDPERDGPEEVGRYADLFSTPIIGLTGSSEQIEQVMRQYGVAAIRDGETAPGNYNVNHTASVFLVDEGGKFVSTISPEEPEEIALQKLERIAL</sequence>
<reference evidence="7" key="1">
    <citation type="submission" date="2022-06" db="EMBL/GenBank/DDBJ databases">
        <title>Sphingomicrobium sedimins sp. nov., a marine bacterium isolated from tidal flat.</title>
        <authorList>
            <person name="Kim C.-H."/>
            <person name="Yoo Y."/>
            <person name="Kim J.-J."/>
        </authorList>
    </citation>
    <scope>NUCLEOTIDE SEQUENCE</scope>
    <source>
        <strain evidence="7">GRR-S6-50</strain>
    </source>
</reference>
<evidence type="ECO:0000259" key="6">
    <source>
        <dbReference type="PROSITE" id="PS51352"/>
    </source>
</evidence>
<evidence type="ECO:0000256" key="1">
    <source>
        <dbReference type="ARBA" id="ARBA00010996"/>
    </source>
</evidence>
<dbReference type="Pfam" id="PF02630">
    <property type="entry name" value="SCO1-SenC"/>
    <property type="match status" value="1"/>
</dbReference>
<dbReference type="Proteomes" id="UP001155128">
    <property type="component" value="Unassembled WGS sequence"/>
</dbReference>
<dbReference type="SUPFAM" id="SSF52833">
    <property type="entry name" value="Thioredoxin-like"/>
    <property type="match status" value="1"/>
</dbReference>
<dbReference type="RefSeq" id="WP_252111439.1">
    <property type="nucleotide sequence ID" value="NZ_JAMSHT010000001.1"/>
</dbReference>
<keyword evidence="2 3" id="KW-0186">Copper</keyword>
<evidence type="ECO:0000313" key="7">
    <source>
        <dbReference type="EMBL" id="MCM8556335.1"/>
    </source>
</evidence>
<keyword evidence="5" id="KW-0472">Membrane</keyword>
<evidence type="ECO:0000256" key="2">
    <source>
        <dbReference type="ARBA" id="ARBA00023008"/>
    </source>
</evidence>
<dbReference type="EMBL" id="JAMSHT010000001">
    <property type="protein sequence ID" value="MCM8556335.1"/>
    <property type="molecule type" value="Genomic_DNA"/>
</dbReference>
<evidence type="ECO:0000256" key="4">
    <source>
        <dbReference type="PIRSR" id="PIRSR603782-2"/>
    </source>
</evidence>
<feature type="binding site" evidence="3">
    <location>
        <position position="160"/>
    </location>
    <ligand>
        <name>Cu cation</name>
        <dbReference type="ChEBI" id="CHEBI:23378"/>
    </ligand>
</feature>
<keyword evidence="5" id="KW-1133">Transmembrane helix</keyword>
<dbReference type="InterPro" id="IPR013766">
    <property type="entry name" value="Thioredoxin_domain"/>
</dbReference>
<dbReference type="InterPro" id="IPR036249">
    <property type="entry name" value="Thioredoxin-like_sf"/>
</dbReference>
<proteinExistence type="inferred from homology"/>
<accession>A0A9X2EE74</accession>
<organism evidence="7 8">
    <name type="scientific">Sphingomicrobium sediminis</name>
    <dbReference type="NCBI Taxonomy" id="2950949"/>
    <lineage>
        <taxon>Bacteria</taxon>
        <taxon>Pseudomonadati</taxon>
        <taxon>Pseudomonadota</taxon>
        <taxon>Alphaproteobacteria</taxon>
        <taxon>Sphingomonadales</taxon>
        <taxon>Sphingomonadaceae</taxon>
        <taxon>Sphingomicrobium</taxon>
    </lineage>
</organism>
<dbReference type="FunFam" id="3.40.30.10:FF:000013">
    <property type="entry name" value="Blast:Protein SCO1 homolog, mitochondrial"/>
    <property type="match status" value="1"/>
</dbReference>
<dbReference type="PROSITE" id="PS51352">
    <property type="entry name" value="THIOREDOXIN_2"/>
    <property type="match status" value="1"/>
</dbReference>
<dbReference type="InterPro" id="IPR003782">
    <property type="entry name" value="SCO1/SenC"/>
</dbReference>
<feature type="binding site" evidence="3">
    <location>
        <position position="72"/>
    </location>
    <ligand>
        <name>Cu cation</name>
        <dbReference type="ChEBI" id="CHEBI:23378"/>
    </ligand>
</feature>
<dbReference type="AlphaFoldDB" id="A0A9X2EE74"/>
<gene>
    <name evidence="7" type="ORF">NDO55_00680</name>
</gene>
<feature type="transmembrane region" description="Helical" evidence="5">
    <location>
        <begin position="7"/>
        <end position="26"/>
    </location>
</feature>
<evidence type="ECO:0000256" key="3">
    <source>
        <dbReference type="PIRSR" id="PIRSR603782-1"/>
    </source>
</evidence>
<dbReference type="PANTHER" id="PTHR12151">
    <property type="entry name" value="ELECTRON TRANSPORT PROTIN SCO1/SENC FAMILY MEMBER"/>
    <property type="match status" value="1"/>
</dbReference>
<dbReference type="Gene3D" id="3.40.30.10">
    <property type="entry name" value="Glutaredoxin"/>
    <property type="match status" value="1"/>
</dbReference>
<evidence type="ECO:0000313" key="8">
    <source>
        <dbReference type="Proteomes" id="UP001155128"/>
    </source>
</evidence>
<comment type="similarity">
    <text evidence="1">Belongs to the SCO1/2 family.</text>
</comment>
<protein>
    <submittedName>
        <fullName evidence="7">SCO family protein</fullName>
    </submittedName>
</protein>
<comment type="caution">
    <text evidence="7">The sequence shown here is derived from an EMBL/GenBank/DDBJ whole genome shotgun (WGS) entry which is preliminary data.</text>
</comment>
<evidence type="ECO:0000256" key="5">
    <source>
        <dbReference type="SAM" id="Phobius"/>
    </source>
</evidence>
<feature type="domain" description="Thioredoxin" evidence="6">
    <location>
        <begin position="34"/>
        <end position="195"/>
    </location>
</feature>